<reference evidence="1 2" key="1">
    <citation type="submission" date="2014-03" db="EMBL/GenBank/DDBJ databases">
        <title>Draft genome of the hookworm Oesophagostomum dentatum.</title>
        <authorList>
            <person name="Mitreva M."/>
        </authorList>
    </citation>
    <scope>NUCLEOTIDE SEQUENCE [LARGE SCALE GENOMIC DNA]</scope>
    <source>
        <strain evidence="1 2">OD-Hann</strain>
    </source>
</reference>
<dbReference type="AlphaFoldDB" id="A0A0B1RVW9"/>
<dbReference type="EMBL" id="KN613014">
    <property type="protein sequence ID" value="KHJ75165.1"/>
    <property type="molecule type" value="Genomic_DNA"/>
</dbReference>
<name>A0A0B1RVW9_OESDE</name>
<keyword evidence="2" id="KW-1185">Reference proteome</keyword>
<gene>
    <name evidence="1" type="ORF">OESDEN_25219</name>
</gene>
<evidence type="ECO:0000313" key="1">
    <source>
        <dbReference type="EMBL" id="KHJ75165.1"/>
    </source>
</evidence>
<proteinExistence type="predicted"/>
<accession>A0A0B1RVW9</accession>
<protein>
    <submittedName>
        <fullName evidence="1">Uncharacterized protein</fullName>
    </submittedName>
</protein>
<organism evidence="1 2">
    <name type="scientific">Oesophagostomum dentatum</name>
    <name type="common">Nodular worm</name>
    <dbReference type="NCBI Taxonomy" id="61180"/>
    <lineage>
        <taxon>Eukaryota</taxon>
        <taxon>Metazoa</taxon>
        <taxon>Ecdysozoa</taxon>
        <taxon>Nematoda</taxon>
        <taxon>Chromadorea</taxon>
        <taxon>Rhabditida</taxon>
        <taxon>Rhabditina</taxon>
        <taxon>Rhabditomorpha</taxon>
        <taxon>Strongyloidea</taxon>
        <taxon>Strongylidae</taxon>
        <taxon>Oesophagostomum</taxon>
    </lineage>
</organism>
<dbReference type="Proteomes" id="UP000053660">
    <property type="component" value="Unassembled WGS sequence"/>
</dbReference>
<evidence type="ECO:0000313" key="2">
    <source>
        <dbReference type="Proteomes" id="UP000053660"/>
    </source>
</evidence>
<sequence length="64" mass="8004">MLKKLSKNWSNCLLPRLPMSSYLMFQHMIYRKERRKKRLRAKNGKQWRWKCNYINTVSLFSMYT</sequence>